<protein>
    <recommendedName>
        <fullName evidence="3">C-terminal of Roc (COR) domain-containing protein</fullName>
    </recommendedName>
</protein>
<feature type="compositionally biased region" description="Basic and acidic residues" evidence="1">
    <location>
        <begin position="1"/>
        <end position="12"/>
    </location>
</feature>
<evidence type="ECO:0008006" key="3">
    <source>
        <dbReference type="Google" id="ProtNLM"/>
    </source>
</evidence>
<evidence type="ECO:0000256" key="1">
    <source>
        <dbReference type="SAM" id="MobiDB-lite"/>
    </source>
</evidence>
<feature type="region of interest" description="Disordered" evidence="1">
    <location>
        <begin position="73"/>
        <end position="101"/>
    </location>
</feature>
<proteinExistence type="predicted"/>
<evidence type="ECO:0000313" key="2">
    <source>
        <dbReference type="EnsemblMetazoa" id="Aqu2.1.31875_001"/>
    </source>
</evidence>
<dbReference type="OrthoDB" id="10065654at2759"/>
<accession>A0A1X7UV68</accession>
<dbReference type="InParanoid" id="A0A1X7UV68"/>
<reference evidence="2" key="1">
    <citation type="submission" date="2017-05" db="UniProtKB">
        <authorList>
            <consortium name="EnsemblMetazoa"/>
        </authorList>
    </citation>
    <scope>IDENTIFICATION</scope>
</reference>
<sequence>MVDNRADNRGDDDLTEPEPGLVWPRGTTVSPVADEGGSKFVTGKGGEHDYQDTSDFDGVVEDIPVTLDIKPLGRDTAKSSDEISGDSVALSSTSQAGPDYVSPSYEAEEISTADNDIKPKFVPGGFGLYQQKSDFAVTLDDIPVTLDVTLVVRPLDDKISYDVFWDIILKQKVPVTTSLVAVMGLPSSGKTAVLESILRQKVKVKDGAKIDHYLRRKKNEQCLSIYELCALGSSRHDKYAWSFATNRYGAIFSILCGLIRLYPIISSVEFELRDQKPESVIEEHVQWLMGNIQDLLEKIKDESGKLTLIQDGVSLINVMDVGVNKALYDFLSMMLLSCDRHIRLAFFSLNRDGPKLHEKPDLPSRRYGDRKDDILVMQPRSRLTYLLHFATVGYTNKDQLEKETENATVMIATKTRPKGSPAGNTPSLDQAKKEIIEQARLRNVDHFLKNWIVIDIDDEKSITKEFGQRMEDILKNKYDQLTIQLPLRWIFLRSLVVSLDSTETKAIILSKKYIIETADKLKMKEDEVENFLKTFTDFGSILYMPQYDDIKDIVIVNIWEFTQYLNKLYYPQEGEPYATNLLKYGIISESSVKKIFFKHPKNAEDFMTVLTTFAMASKIKSGQSILIDQKPLQPEVHYYLPLARICEVYKPSEEENDYAFIEIESVNFPANVQACISNSILKNKDAVLIATEHNNISRFQFQSESGPPVKIEMIYKGSKTRLRIMNSSNDILTSPATVEACKKCDLLSEGSGARTSENNLLNFQDISGIITGKYKFDAFKKALNIDESKFPDLSNPEDKLSDFDVKGDDIPADLVVKPYKEKICHDSKFWDIILHEKVPVVTSLIAVMGLPNCGKTKVLESVLKQKIELKDGAELGIHYYLNRKRDENCLSIYDLCALGSSQHNKYAWSFATNRHGAIYSILCRLICLTPCVADIEFEVTNQAPKSVMDRHVRWLMRKTKSLLQNIKDEPGKLALIQDGVSLINVIDVGVNKALYEFLSIMLLSCHRHIRLAFFSLNRDAPNLQERPDLPSDCYGKRKDDVLVMQHRSRLTYLLHFATVGYTQQQWHGEEVQNATVMIATTTDSTNDSSSDQAKDKIIQEAQSRGVDQFLKKWLQVDVNASHSVAEFRKKIEDLVEHKYKQRMMWFPLKWIVLRSLVVSLDSRGMNVMILPRSFIIHKAKELKMTEKEVDEFLKAFTDFGSILYMPQYDDIKDIVIVNIWEFTQYLNKLYYPQEGEPYAPNLLKYGIVSESFVKRIFCKHPESAEDFLTILTTIAMASKIKSGLFILINNQKQNNEVHYYLLLARIHAEYTPSEEENDYAFIEIKSVNFPANVQAGISNAIMDNNDDAVLIATEYSNVS</sequence>
<name>A0A1X7UV68_AMPQE</name>
<feature type="region of interest" description="Disordered" evidence="1">
    <location>
        <begin position="1"/>
        <end position="55"/>
    </location>
</feature>
<dbReference type="EnsemblMetazoa" id="Aqu2.1.31875_001">
    <property type="protein sequence ID" value="Aqu2.1.31875_001"/>
    <property type="gene ID" value="Aqu2.1.31875"/>
</dbReference>
<organism evidence="2">
    <name type="scientific">Amphimedon queenslandica</name>
    <name type="common">Sponge</name>
    <dbReference type="NCBI Taxonomy" id="400682"/>
    <lineage>
        <taxon>Eukaryota</taxon>
        <taxon>Metazoa</taxon>
        <taxon>Porifera</taxon>
        <taxon>Demospongiae</taxon>
        <taxon>Heteroscleromorpha</taxon>
        <taxon>Haplosclerida</taxon>
        <taxon>Niphatidae</taxon>
        <taxon>Amphimedon</taxon>
    </lineage>
</organism>